<dbReference type="OrthoDB" id="4158609at2759"/>
<keyword evidence="3" id="KW-1185">Reference proteome</keyword>
<evidence type="ECO:0000313" key="3">
    <source>
        <dbReference type="Proteomes" id="UP000054342"/>
    </source>
</evidence>
<dbReference type="GeneID" id="25331372"/>
<accession>A0A0D2E7G1</accession>
<dbReference type="HOGENOM" id="CLU_155358_0_0_1"/>
<dbReference type="Proteomes" id="UP000054342">
    <property type="component" value="Unassembled WGS sequence"/>
</dbReference>
<organism evidence="2 3">
    <name type="scientific">Exophiala xenobiotica</name>
    <dbReference type="NCBI Taxonomy" id="348802"/>
    <lineage>
        <taxon>Eukaryota</taxon>
        <taxon>Fungi</taxon>
        <taxon>Dikarya</taxon>
        <taxon>Ascomycota</taxon>
        <taxon>Pezizomycotina</taxon>
        <taxon>Eurotiomycetes</taxon>
        <taxon>Chaetothyriomycetidae</taxon>
        <taxon>Chaetothyriales</taxon>
        <taxon>Herpotrichiellaceae</taxon>
        <taxon>Exophiala</taxon>
    </lineage>
</organism>
<proteinExistence type="predicted"/>
<protein>
    <submittedName>
        <fullName evidence="2">Uncharacterized protein</fullName>
    </submittedName>
</protein>
<evidence type="ECO:0000313" key="2">
    <source>
        <dbReference type="EMBL" id="KIW50675.1"/>
    </source>
</evidence>
<feature type="region of interest" description="Disordered" evidence="1">
    <location>
        <begin position="1"/>
        <end position="105"/>
    </location>
</feature>
<feature type="compositionally biased region" description="Polar residues" evidence="1">
    <location>
        <begin position="13"/>
        <end position="24"/>
    </location>
</feature>
<reference evidence="2 3" key="1">
    <citation type="submission" date="2015-01" db="EMBL/GenBank/DDBJ databases">
        <title>The Genome Sequence of Exophiala xenobiotica CBS118157.</title>
        <authorList>
            <consortium name="The Broad Institute Genomics Platform"/>
            <person name="Cuomo C."/>
            <person name="de Hoog S."/>
            <person name="Gorbushina A."/>
            <person name="Stielow B."/>
            <person name="Teixiera M."/>
            <person name="Abouelleil A."/>
            <person name="Chapman S.B."/>
            <person name="Priest M."/>
            <person name="Young S.K."/>
            <person name="Wortman J."/>
            <person name="Nusbaum C."/>
            <person name="Birren B."/>
        </authorList>
    </citation>
    <scope>NUCLEOTIDE SEQUENCE [LARGE SCALE GENOMIC DNA]</scope>
    <source>
        <strain evidence="2 3">CBS 118157</strain>
    </source>
</reference>
<dbReference type="EMBL" id="KN847322">
    <property type="protein sequence ID" value="KIW50675.1"/>
    <property type="molecule type" value="Genomic_DNA"/>
</dbReference>
<dbReference type="RefSeq" id="XP_013311259.1">
    <property type="nucleotide sequence ID" value="XM_013455805.1"/>
</dbReference>
<gene>
    <name evidence="2" type="ORF">PV05_09464</name>
</gene>
<name>A0A0D2E7G1_9EURO</name>
<dbReference type="AlphaFoldDB" id="A0A0D2E7G1"/>
<sequence length="105" mass="10926">MFFKQSGYKPRTLSGSSEGSSGNRAGSPPKDAGSNNKTTSEAKGPAASPGAAGRRRSSANAETKFAGLNATKRSSVDERRANWADQKPGSPGMLQGMWNSFTKGT</sequence>
<evidence type="ECO:0000256" key="1">
    <source>
        <dbReference type="SAM" id="MobiDB-lite"/>
    </source>
</evidence>